<dbReference type="Pfam" id="PF14900">
    <property type="entry name" value="DUF4493"/>
    <property type="match status" value="1"/>
</dbReference>
<dbReference type="InterPro" id="IPR025112">
    <property type="entry name" value="PCMD"/>
</dbReference>
<dbReference type="EMBL" id="QREV01000005">
    <property type="protein sequence ID" value="RDU50528.1"/>
    <property type="molecule type" value="Genomic_DNA"/>
</dbReference>
<dbReference type="InterPro" id="IPR038653">
    <property type="entry name" value="Put_CMD_sf"/>
</dbReference>
<sequence length="725" mass="81128">MCGMKYYIYSCLCLLFILGCVSCNEDKSSIAPTGTLCLSVDRNDALSTKALKEVTDEVLNVYIANSDGDTIKTYNDYLKEVRNEKILLPIGTYKITVCSNQSEEAGWEKPFYVGEKSVEIKSGEITTTTVTCTIANTKVSVFYTDDVKNVFVDYITTVSNSCGSLTYVRDEYRSGFFIPEKLVADLKLVRKKDGQEFYLRRVFPDIEPRFHYTLSFRMASSSEDEAGGDFNLTVDKDAERVDCEIVIDESTLEHQDVPEIKLSESFEDNKIILKEGQSVPAASLSIKSLVGLQSLVVEANSELFQSEGLLSFDLLHLDDVTNMTLSGLKFPVPANQENYNDLNLDFNELLSFLLEKIKVELDTKIHTFTFYAMDKLHQEVSQTVTFDVSPKLPAKTVKANAFAKYAYLYGESSESTGLGFKYKLEGESEYKTIEANPESDGTFSALITNLQPGKTYVYYAIAGEDLKGAEKTFNTEKDENLPNASFEEWNGNNPWASGSITDFWDTGNGAASAASLVLTQSSDYVPDNMTGKSAYLKSQYKKYIGQDIFAAGNLFSGVFGGIVDLKGADMNFGQPFTSRPSKLTGYYKYISVPIDWDKKGGLNGKNDRFHIYVMLVYSKHYLNTLKQETFFDYDKIKRGEDPGVIGFGELTNEKIENGEDVTPAVNMAAYEKFEIPIVYYKEDKPSYIIVTCTSSKYGDYYTGGIGSQMWVDAFELIYDDAPNNE</sequence>
<protein>
    <submittedName>
        <fullName evidence="3">DUF4493 domain-containing protein</fullName>
    </submittedName>
</protein>
<dbReference type="AlphaFoldDB" id="A0A3D8HHZ1"/>
<reference evidence="3 4" key="1">
    <citation type="submission" date="2018-07" db="EMBL/GenBank/DDBJ databases">
        <title>Parabacteroides acidifaciens nov. sp., isolated from human feces.</title>
        <authorList>
            <person name="Wang Y.J."/>
        </authorList>
    </citation>
    <scope>NUCLEOTIDE SEQUENCE [LARGE SCALE GENOMIC DNA]</scope>
    <source>
        <strain evidence="3 4">426-9</strain>
    </source>
</reference>
<evidence type="ECO:0000313" key="3">
    <source>
        <dbReference type="EMBL" id="RDU50528.1"/>
    </source>
</evidence>
<dbReference type="Pfam" id="PF13201">
    <property type="entry name" value="PCMD"/>
    <property type="match status" value="1"/>
</dbReference>
<name>A0A3D8HHZ1_9BACT</name>
<feature type="domain" description="Putative carbohydrate metabolism" evidence="2">
    <location>
        <begin position="488"/>
        <end position="717"/>
    </location>
</feature>
<dbReference type="Proteomes" id="UP000256321">
    <property type="component" value="Unassembled WGS sequence"/>
</dbReference>
<feature type="signal peptide" evidence="1">
    <location>
        <begin position="1"/>
        <end position="22"/>
    </location>
</feature>
<dbReference type="Gene3D" id="2.60.120.890">
    <property type="entry name" value="BT2081, beta-jelly-roll domain"/>
    <property type="match status" value="1"/>
</dbReference>
<comment type="caution">
    <text evidence="3">The sequence shown here is derived from an EMBL/GenBank/DDBJ whole genome shotgun (WGS) entry which is preliminary data.</text>
</comment>
<gene>
    <name evidence="3" type="ORF">DWU89_03640</name>
</gene>
<organism evidence="3 4">
    <name type="scientific">Parabacteroides acidifaciens</name>
    <dbReference type="NCBI Taxonomy" id="2290935"/>
    <lineage>
        <taxon>Bacteria</taxon>
        <taxon>Pseudomonadati</taxon>
        <taxon>Bacteroidota</taxon>
        <taxon>Bacteroidia</taxon>
        <taxon>Bacteroidales</taxon>
        <taxon>Tannerellaceae</taxon>
        <taxon>Parabacteroides</taxon>
    </lineage>
</organism>
<dbReference type="InterPro" id="IPR027840">
    <property type="entry name" value="DUF4493"/>
</dbReference>
<feature type="chain" id="PRO_5017645651" evidence="1">
    <location>
        <begin position="23"/>
        <end position="725"/>
    </location>
</feature>
<evidence type="ECO:0000256" key="1">
    <source>
        <dbReference type="SAM" id="SignalP"/>
    </source>
</evidence>
<proteinExistence type="predicted"/>
<evidence type="ECO:0000313" key="4">
    <source>
        <dbReference type="Proteomes" id="UP000256321"/>
    </source>
</evidence>
<keyword evidence="1" id="KW-0732">Signal</keyword>
<dbReference type="PROSITE" id="PS51257">
    <property type="entry name" value="PROKAR_LIPOPROTEIN"/>
    <property type="match status" value="1"/>
</dbReference>
<accession>A0A3D8HHZ1</accession>
<evidence type="ECO:0000259" key="2">
    <source>
        <dbReference type="Pfam" id="PF13201"/>
    </source>
</evidence>